<dbReference type="GeneID" id="66108996"/>
<name>A0A9P7VPJ0_9AGAR</name>
<dbReference type="OrthoDB" id="3218112at2759"/>
<feature type="domain" description="BTB" evidence="2">
    <location>
        <begin position="34"/>
        <end position="104"/>
    </location>
</feature>
<reference evidence="3" key="1">
    <citation type="submission" date="2020-11" db="EMBL/GenBank/DDBJ databases">
        <title>Adaptations for nitrogen fixation in a non-lichenized fungal sporocarp promotes dispersal by wood-feeding termites.</title>
        <authorList>
            <consortium name="DOE Joint Genome Institute"/>
            <person name="Koch R.A."/>
            <person name="Yoon G."/>
            <person name="Arayal U."/>
            <person name="Lail K."/>
            <person name="Amirebrahimi M."/>
            <person name="Labutti K."/>
            <person name="Lipzen A."/>
            <person name="Riley R."/>
            <person name="Barry K."/>
            <person name="Henrissat B."/>
            <person name="Grigoriev I.V."/>
            <person name="Herr J.R."/>
            <person name="Aime M.C."/>
        </authorList>
    </citation>
    <scope>NUCLEOTIDE SEQUENCE</scope>
    <source>
        <strain evidence="3">MCA 3950</strain>
    </source>
</reference>
<gene>
    <name evidence="3" type="ORF">BT62DRAFT_934292</name>
</gene>
<dbReference type="PROSITE" id="PS50097">
    <property type="entry name" value="BTB"/>
    <property type="match status" value="1"/>
</dbReference>
<feature type="region of interest" description="Disordered" evidence="1">
    <location>
        <begin position="262"/>
        <end position="287"/>
    </location>
</feature>
<evidence type="ECO:0000259" key="2">
    <source>
        <dbReference type="PROSITE" id="PS50097"/>
    </source>
</evidence>
<dbReference type="InterPro" id="IPR011333">
    <property type="entry name" value="SKP1/BTB/POZ_sf"/>
</dbReference>
<sequence>MSDSDDSSPRPAKRPKISKKDFPEKDGALWLDDGNIVLISAQGVGFRVHLSVLSMNVVGFRDMFGAVDHSDEKEKYTTRTLKDSTQDLRHFLHALYTRTYFYPGKPTHYDTLESMLRMSTKYHAKQLRHELIEHLIMIYPSEMMVLEKYKDLRIPSDDTHSLRAITMARECDVPMILPTAFYWASTISPAQLIRLQPKLKSKDLAEILVGREKIAQAVYKAMWCWLSETRHGCKGDRKCRARRLSVLRDTNQFQGAPPSFFLNKILPETPDEESSDSESDEEDEEGKFCEHCLQQWYTPKKMRKDYQDIWDSLPSYFTLPSWDDLDDMKY</sequence>
<evidence type="ECO:0000313" key="3">
    <source>
        <dbReference type="EMBL" id="KAG7444120.1"/>
    </source>
</evidence>
<proteinExistence type="predicted"/>
<evidence type="ECO:0000313" key="4">
    <source>
        <dbReference type="Proteomes" id="UP000812287"/>
    </source>
</evidence>
<accession>A0A9P7VPJ0</accession>
<dbReference type="RefSeq" id="XP_043037620.1">
    <property type="nucleotide sequence ID" value="XM_043186699.1"/>
</dbReference>
<dbReference type="Gene3D" id="3.30.710.10">
    <property type="entry name" value="Potassium Channel Kv1.1, Chain A"/>
    <property type="match status" value="1"/>
</dbReference>
<feature type="compositionally biased region" description="Acidic residues" evidence="1">
    <location>
        <begin position="269"/>
        <end position="285"/>
    </location>
</feature>
<keyword evidence="4" id="KW-1185">Reference proteome</keyword>
<feature type="region of interest" description="Disordered" evidence="1">
    <location>
        <begin position="1"/>
        <end position="20"/>
    </location>
</feature>
<protein>
    <recommendedName>
        <fullName evidence="2">BTB domain-containing protein</fullName>
    </recommendedName>
</protein>
<comment type="caution">
    <text evidence="3">The sequence shown here is derived from an EMBL/GenBank/DDBJ whole genome shotgun (WGS) entry which is preliminary data.</text>
</comment>
<organism evidence="3 4">
    <name type="scientific">Guyanagaster necrorhizus</name>
    <dbReference type="NCBI Taxonomy" id="856835"/>
    <lineage>
        <taxon>Eukaryota</taxon>
        <taxon>Fungi</taxon>
        <taxon>Dikarya</taxon>
        <taxon>Basidiomycota</taxon>
        <taxon>Agaricomycotina</taxon>
        <taxon>Agaricomycetes</taxon>
        <taxon>Agaricomycetidae</taxon>
        <taxon>Agaricales</taxon>
        <taxon>Marasmiineae</taxon>
        <taxon>Physalacriaceae</taxon>
        <taxon>Guyanagaster</taxon>
    </lineage>
</organism>
<dbReference type="AlphaFoldDB" id="A0A9P7VPJ0"/>
<dbReference type="Proteomes" id="UP000812287">
    <property type="component" value="Unassembled WGS sequence"/>
</dbReference>
<dbReference type="EMBL" id="MU250541">
    <property type="protein sequence ID" value="KAG7444120.1"/>
    <property type="molecule type" value="Genomic_DNA"/>
</dbReference>
<dbReference type="Pfam" id="PF00651">
    <property type="entry name" value="BTB"/>
    <property type="match status" value="1"/>
</dbReference>
<dbReference type="InterPro" id="IPR000210">
    <property type="entry name" value="BTB/POZ_dom"/>
</dbReference>
<evidence type="ECO:0000256" key="1">
    <source>
        <dbReference type="SAM" id="MobiDB-lite"/>
    </source>
</evidence>